<organism evidence="2 3">
    <name type="scientific">Histidinibacterium lentulum</name>
    <dbReference type="NCBI Taxonomy" id="2480588"/>
    <lineage>
        <taxon>Bacteria</taxon>
        <taxon>Pseudomonadati</taxon>
        <taxon>Pseudomonadota</taxon>
        <taxon>Alphaproteobacteria</taxon>
        <taxon>Rhodobacterales</taxon>
        <taxon>Paracoccaceae</taxon>
        <taxon>Histidinibacterium</taxon>
    </lineage>
</organism>
<keyword evidence="2" id="KW-0540">Nuclease</keyword>
<dbReference type="InterPro" id="IPR005135">
    <property type="entry name" value="Endo/exonuclease/phosphatase"/>
</dbReference>
<reference evidence="2 3" key="1">
    <citation type="submission" date="2018-10" db="EMBL/GenBank/DDBJ databases">
        <title>Histidinibacterium lentulum gen. nov., sp. nov., a marine bacterium from the culture broth of Picochlorum sp. 122.</title>
        <authorList>
            <person name="Wang G."/>
        </authorList>
    </citation>
    <scope>NUCLEOTIDE SEQUENCE [LARGE SCALE GENOMIC DNA]</scope>
    <source>
        <strain evidence="2 3">B17</strain>
    </source>
</reference>
<proteinExistence type="predicted"/>
<keyword evidence="3" id="KW-1185">Reference proteome</keyword>
<dbReference type="Proteomes" id="UP000268016">
    <property type="component" value="Unassembled WGS sequence"/>
</dbReference>
<dbReference type="GO" id="GO:0004519">
    <property type="term" value="F:endonuclease activity"/>
    <property type="evidence" value="ECO:0007669"/>
    <property type="project" value="UniProtKB-KW"/>
</dbReference>
<accession>A0A3N2QSZ2</accession>
<protein>
    <submittedName>
        <fullName evidence="2">Endonuclease</fullName>
    </submittedName>
</protein>
<sequence>MTAVSWNIHRARGKDGRVDPERVLAVLGEEVCPPGTADILALQEADEEPRPHRGILDIAGVEAATGLGWAHGDPALRWSVESHGFLGAILFLPTAATIRHGDLIDLPGRCHRGAVSLEIGLKGRTVRVVTTHLSLGQPLRLVQMRTIGQYLMRRPRMQTILLGDLNEWRPWGGLAFRPGLTLLPLEGPARPSFPATRPLLPLDRVLSAPGCVEDLEVLDGPGIRAASDHRPVRARVRAEG</sequence>
<dbReference type="Pfam" id="PF03372">
    <property type="entry name" value="Exo_endo_phos"/>
    <property type="match status" value="1"/>
</dbReference>
<name>A0A3N2QSZ2_9RHOB</name>
<evidence type="ECO:0000313" key="3">
    <source>
        <dbReference type="Proteomes" id="UP000268016"/>
    </source>
</evidence>
<evidence type="ECO:0000259" key="1">
    <source>
        <dbReference type="Pfam" id="PF03372"/>
    </source>
</evidence>
<evidence type="ECO:0000313" key="2">
    <source>
        <dbReference type="EMBL" id="ROT98135.1"/>
    </source>
</evidence>
<feature type="domain" description="Endonuclease/exonuclease/phosphatase" evidence="1">
    <location>
        <begin position="4"/>
        <end position="229"/>
    </location>
</feature>
<dbReference type="InterPro" id="IPR036691">
    <property type="entry name" value="Endo/exonu/phosph_ase_sf"/>
</dbReference>
<dbReference type="Gene3D" id="3.60.10.10">
    <property type="entry name" value="Endonuclease/exonuclease/phosphatase"/>
    <property type="match status" value="1"/>
</dbReference>
<keyword evidence="2" id="KW-0378">Hydrolase</keyword>
<dbReference type="OrthoDB" id="9813425at2"/>
<dbReference type="SUPFAM" id="SSF56219">
    <property type="entry name" value="DNase I-like"/>
    <property type="match status" value="1"/>
</dbReference>
<gene>
    <name evidence="2" type="ORF">EAT49_17670</name>
</gene>
<comment type="caution">
    <text evidence="2">The sequence shown here is derived from an EMBL/GenBank/DDBJ whole genome shotgun (WGS) entry which is preliminary data.</text>
</comment>
<dbReference type="EMBL" id="RDRB01000010">
    <property type="protein sequence ID" value="ROT98135.1"/>
    <property type="molecule type" value="Genomic_DNA"/>
</dbReference>
<keyword evidence="2" id="KW-0255">Endonuclease</keyword>
<dbReference type="AlphaFoldDB" id="A0A3N2QSZ2"/>